<dbReference type="AlphaFoldDB" id="A0A1Q6F2H3"/>
<dbReference type="STRING" id="28117.BHV66_10455"/>
<dbReference type="EMBL" id="MNQH01000048">
    <property type="protein sequence ID" value="OKY93016.1"/>
    <property type="molecule type" value="Genomic_DNA"/>
</dbReference>
<comment type="caution">
    <text evidence="1">The sequence shown here is derived from an EMBL/GenBank/DDBJ whole genome shotgun (WGS) entry which is preliminary data.</text>
</comment>
<dbReference type="Proteomes" id="UP000187417">
    <property type="component" value="Unassembled WGS sequence"/>
</dbReference>
<dbReference type="GeneID" id="92756624"/>
<protein>
    <submittedName>
        <fullName evidence="1">Uncharacterized protein</fullName>
    </submittedName>
</protein>
<dbReference type="RefSeq" id="WP_004328569.1">
    <property type="nucleotide sequence ID" value="NZ_BAAFKT010000015.1"/>
</dbReference>
<accession>A0A1Q6F2H3</accession>
<evidence type="ECO:0000313" key="1">
    <source>
        <dbReference type="EMBL" id="OKY93016.1"/>
    </source>
</evidence>
<proteinExistence type="predicted"/>
<organism evidence="1 2">
    <name type="scientific">Alistipes putredinis</name>
    <dbReference type="NCBI Taxonomy" id="28117"/>
    <lineage>
        <taxon>Bacteria</taxon>
        <taxon>Pseudomonadati</taxon>
        <taxon>Bacteroidota</taxon>
        <taxon>Bacteroidia</taxon>
        <taxon>Bacteroidales</taxon>
        <taxon>Rikenellaceae</taxon>
        <taxon>Alistipes</taxon>
    </lineage>
</organism>
<sequence length="117" mass="13182">MTTTEQITNVATALGWSVETDASRPGFTEFEFRQYTPAGQDFGFSVEMRNGDPDSLLQELEKYYEAYDSDYEAYLWIGTDGHGKNGAPYHIKDIVSDMEAAEAMIDTLYETLKTALK</sequence>
<gene>
    <name evidence="1" type="ORF">BHV66_10455</name>
</gene>
<reference evidence="1 2" key="1">
    <citation type="journal article" date="2016" name="Nat. Biotechnol.">
        <title>Measurement of bacterial replication rates in microbial communities.</title>
        <authorList>
            <person name="Brown C.T."/>
            <person name="Olm M.R."/>
            <person name="Thomas B.C."/>
            <person name="Banfield J.F."/>
        </authorList>
    </citation>
    <scope>NUCLEOTIDE SEQUENCE [LARGE SCALE GENOMIC DNA]</scope>
    <source>
        <strain evidence="1">CAG:67_53_122</strain>
    </source>
</reference>
<evidence type="ECO:0000313" key="2">
    <source>
        <dbReference type="Proteomes" id="UP000187417"/>
    </source>
</evidence>
<name>A0A1Q6F2H3_9BACT</name>